<keyword evidence="6 14" id="KW-0432">Leucine biosynthesis</keyword>
<dbReference type="PROSITE" id="PS00470">
    <property type="entry name" value="IDH_IMDH"/>
    <property type="match status" value="1"/>
</dbReference>
<feature type="binding site" evidence="14">
    <location>
        <position position="217"/>
    </location>
    <ligand>
        <name>substrate</name>
    </ligand>
</feature>
<comment type="similarity">
    <text evidence="4 14">Belongs to the isocitrate and isopropylmalate dehydrogenases family. LeuB type 1 subfamily.</text>
</comment>
<organism evidence="17 18">
    <name type="scientific">Qipengyuania nanhaisediminis</name>
    <dbReference type="NCBI Taxonomy" id="604088"/>
    <lineage>
        <taxon>Bacteria</taxon>
        <taxon>Pseudomonadati</taxon>
        <taxon>Pseudomonadota</taxon>
        <taxon>Alphaproteobacteria</taxon>
        <taxon>Sphingomonadales</taxon>
        <taxon>Erythrobacteraceae</taxon>
        <taxon>Qipengyuania</taxon>
    </lineage>
</organism>
<feature type="binding site" evidence="14">
    <location>
        <position position="241"/>
    </location>
    <ligand>
        <name>Mg(2+)</name>
        <dbReference type="ChEBI" id="CHEBI:18420"/>
    </ligand>
</feature>
<feature type="site" description="Important for catalysis" evidence="14">
    <location>
        <position position="136"/>
    </location>
</feature>
<evidence type="ECO:0000313" key="18">
    <source>
        <dbReference type="Proteomes" id="UP000199331"/>
    </source>
</evidence>
<evidence type="ECO:0000313" key="17">
    <source>
        <dbReference type="EMBL" id="SFP37874.1"/>
    </source>
</evidence>
<reference evidence="18" key="1">
    <citation type="submission" date="2016-10" db="EMBL/GenBank/DDBJ databases">
        <authorList>
            <person name="Varghese N."/>
            <person name="Submissions S."/>
        </authorList>
    </citation>
    <scope>NUCLEOTIDE SEQUENCE [LARGE SCALE GENOMIC DNA]</scope>
    <source>
        <strain evidence="18">CGMCC 1.7715</strain>
    </source>
</reference>
<comment type="catalytic activity">
    <reaction evidence="1 14 15">
        <text>(2R,3S)-3-isopropylmalate + NAD(+) = 4-methyl-2-oxopentanoate + CO2 + NADH</text>
        <dbReference type="Rhea" id="RHEA:32271"/>
        <dbReference type="ChEBI" id="CHEBI:16526"/>
        <dbReference type="ChEBI" id="CHEBI:17865"/>
        <dbReference type="ChEBI" id="CHEBI:35121"/>
        <dbReference type="ChEBI" id="CHEBI:57540"/>
        <dbReference type="ChEBI" id="CHEBI:57945"/>
        <dbReference type="EC" id="1.1.1.85"/>
    </reaction>
</comment>
<comment type="subunit">
    <text evidence="5 14 15">Homodimer.</text>
</comment>
<evidence type="ECO:0000256" key="9">
    <source>
        <dbReference type="ARBA" id="ARBA00022842"/>
    </source>
</evidence>
<dbReference type="FunFam" id="3.40.718.10:FF:000006">
    <property type="entry name" value="3-isopropylmalate dehydrogenase"/>
    <property type="match status" value="1"/>
</dbReference>
<feature type="binding site" evidence="14">
    <location>
        <position position="129"/>
    </location>
    <ligand>
        <name>substrate</name>
    </ligand>
</feature>
<keyword evidence="7 14" id="KW-0028">Amino-acid biosynthesis</keyword>
<evidence type="ECO:0000256" key="11">
    <source>
        <dbReference type="ARBA" id="ARBA00023027"/>
    </source>
</evidence>
<dbReference type="STRING" id="604088.SAMN04488060_2659"/>
<feature type="binding site" evidence="14">
    <location>
        <begin position="280"/>
        <end position="292"/>
    </location>
    <ligand>
        <name>NAD(+)</name>
        <dbReference type="ChEBI" id="CHEBI:57540"/>
    </ligand>
</feature>
<dbReference type="GO" id="GO:0005829">
    <property type="term" value="C:cytosol"/>
    <property type="evidence" value="ECO:0007669"/>
    <property type="project" value="TreeGrafter"/>
</dbReference>
<comment type="function">
    <text evidence="14 15">Catalyzes the oxidation of 3-carboxy-2-hydroxy-4-methylpentanoate (3-isopropylmalate) to 3-carboxy-4-methyl-2-oxopentanoate. The product decarboxylates to 4-methyl-2 oxopentanoate.</text>
</comment>
<feature type="binding site" evidence="14">
    <location>
        <position position="217"/>
    </location>
    <ligand>
        <name>Mg(2+)</name>
        <dbReference type="ChEBI" id="CHEBI:18420"/>
    </ligand>
</feature>
<dbReference type="NCBIfam" id="TIGR00169">
    <property type="entry name" value="leuB"/>
    <property type="match status" value="1"/>
</dbReference>
<dbReference type="PANTHER" id="PTHR42979:SF1">
    <property type="entry name" value="3-ISOPROPYLMALATE DEHYDROGENASE"/>
    <property type="match status" value="1"/>
</dbReference>
<keyword evidence="9 14" id="KW-0460">Magnesium</keyword>
<evidence type="ECO:0000256" key="3">
    <source>
        <dbReference type="ARBA" id="ARBA00004762"/>
    </source>
</evidence>
<keyword evidence="13 14" id="KW-0100">Branched-chain amino acid biosynthesis</keyword>
<evidence type="ECO:0000256" key="15">
    <source>
        <dbReference type="RuleBase" id="RU004445"/>
    </source>
</evidence>
<feature type="site" description="Important for catalysis" evidence="14">
    <location>
        <position position="185"/>
    </location>
</feature>
<keyword evidence="8 14" id="KW-0479">Metal-binding</keyword>
<feature type="binding site" evidence="14">
    <location>
        <position position="91"/>
    </location>
    <ligand>
        <name>substrate</name>
    </ligand>
</feature>
<evidence type="ECO:0000256" key="2">
    <source>
        <dbReference type="ARBA" id="ARBA00001936"/>
    </source>
</evidence>
<evidence type="ECO:0000256" key="4">
    <source>
        <dbReference type="ARBA" id="ARBA00008319"/>
    </source>
</evidence>
<evidence type="ECO:0000256" key="10">
    <source>
        <dbReference type="ARBA" id="ARBA00023002"/>
    </source>
</evidence>
<proteinExistence type="inferred from homology"/>
<keyword evidence="11 14" id="KW-0520">NAD</keyword>
<dbReference type="SUPFAM" id="SSF53659">
    <property type="entry name" value="Isocitrate/Isopropylmalate dehydrogenase-like"/>
    <property type="match status" value="1"/>
</dbReference>
<comment type="cofactor">
    <cofactor evidence="14 15">
        <name>Mg(2+)</name>
        <dbReference type="ChEBI" id="CHEBI:18420"/>
    </cofactor>
    <cofactor evidence="14 15">
        <name>Mn(2+)</name>
        <dbReference type="ChEBI" id="CHEBI:29035"/>
    </cofactor>
    <text evidence="14 15">Binds 1 Mg(2+) or Mn(2+) ion per subunit.</text>
</comment>
<dbReference type="InterPro" id="IPR019818">
    <property type="entry name" value="IsoCit/isopropylmalate_DH_CS"/>
</dbReference>
<keyword evidence="12 14" id="KW-0464">Manganese</keyword>
<evidence type="ECO:0000256" key="1">
    <source>
        <dbReference type="ARBA" id="ARBA00000624"/>
    </source>
</evidence>
<dbReference type="Proteomes" id="UP000199331">
    <property type="component" value="Unassembled WGS sequence"/>
</dbReference>
<dbReference type="RefSeq" id="WP_090482692.1">
    <property type="nucleotide sequence ID" value="NZ_FOWZ01000004.1"/>
</dbReference>
<dbReference type="GO" id="GO:0009098">
    <property type="term" value="P:L-leucine biosynthetic process"/>
    <property type="evidence" value="ECO:0007669"/>
    <property type="project" value="UniProtKB-UniRule"/>
</dbReference>
<comment type="subcellular location">
    <subcellularLocation>
        <location evidence="14">Cytoplasm</location>
    </subcellularLocation>
</comment>
<comment type="caution">
    <text evidence="14">Lacks conserved residue(s) required for the propagation of feature annotation.</text>
</comment>
<dbReference type="EC" id="1.1.1.85" evidence="14"/>
<feature type="binding site" evidence="14">
    <location>
        <position position="101"/>
    </location>
    <ligand>
        <name>substrate</name>
    </ligand>
</feature>
<dbReference type="EMBL" id="FOWZ01000004">
    <property type="protein sequence ID" value="SFP37874.1"/>
    <property type="molecule type" value="Genomic_DNA"/>
</dbReference>
<gene>
    <name evidence="14" type="primary">leuB</name>
    <name evidence="17" type="ORF">SAMN04488060_2659</name>
</gene>
<evidence type="ECO:0000256" key="13">
    <source>
        <dbReference type="ARBA" id="ARBA00023304"/>
    </source>
</evidence>
<evidence type="ECO:0000259" key="16">
    <source>
        <dbReference type="SMART" id="SM01329"/>
    </source>
</evidence>
<evidence type="ECO:0000256" key="5">
    <source>
        <dbReference type="ARBA" id="ARBA00011738"/>
    </source>
</evidence>
<dbReference type="HAMAP" id="MF_01033">
    <property type="entry name" value="LeuB_type1"/>
    <property type="match status" value="1"/>
</dbReference>
<dbReference type="AlphaFoldDB" id="A0A1I5PV84"/>
<evidence type="ECO:0000256" key="14">
    <source>
        <dbReference type="HAMAP-Rule" id="MF_01033"/>
    </source>
</evidence>
<feature type="domain" description="Isopropylmalate dehydrogenase-like" evidence="16">
    <location>
        <begin position="2"/>
        <end position="347"/>
    </location>
</feature>
<dbReference type="InterPro" id="IPR024084">
    <property type="entry name" value="IsoPropMal-DH-like_dom"/>
</dbReference>
<keyword evidence="14" id="KW-0963">Cytoplasm</keyword>
<name>A0A1I5PV84_9SPHN</name>
<dbReference type="PANTHER" id="PTHR42979">
    <property type="entry name" value="3-ISOPROPYLMALATE DEHYDROGENASE"/>
    <property type="match status" value="1"/>
</dbReference>
<keyword evidence="10 14" id="KW-0560">Oxidoreductase</keyword>
<evidence type="ECO:0000256" key="7">
    <source>
        <dbReference type="ARBA" id="ARBA00022605"/>
    </source>
</evidence>
<protein>
    <recommendedName>
        <fullName evidence="14">3-isopropylmalate dehydrogenase</fullName>
        <ecNumber evidence="14">1.1.1.85</ecNumber>
    </recommendedName>
    <alternativeName>
        <fullName evidence="14">3-IPM-DH</fullName>
    </alternativeName>
    <alternativeName>
        <fullName evidence="14">Beta-IPM dehydrogenase</fullName>
        <shortName evidence="14">IMDH</shortName>
    </alternativeName>
</protein>
<dbReference type="GO" id="GO:0003862">
    <property type="term" value="F:3-isopropylmalate dehydrogenase activity"/>
    <property type="evidence" value="ECO:0007669"/>
    <property type="project" value="UniProtKB-UniRule"/>
</dbReference>
<feature type="binding site" evidence="14">
    <location>
        <position position="245"/>
    </location>
    <ligand>
        <name>Mg(2+)</name>
        <dbReference type="ChEBI" id="CHEBI:18420"/>
    </ligand>
</feature>
<comment type="cofactor">
    <cofactor evidence="2">
        <name>Mn(2+)</name>
        <dbReference type="ChEBI" id="CHEBI:29035"/>
    </cofactor>
</comment>
<dbReference type="Pfam" id="PF00180">
    <property type="entry name" value="Iso_dh"/>
    <property type="match status" value="1"/>
</dbReference>
<dbReference type="Gene3D" id="3.40.718.10">
    <property type="entry name" value="Isopropylmalate Dehydrogenase"/>
    <property type="match status" value="1"/>
</dbReference>
<dbReference type="UniPathway" id="UPA00048">
    <property type="reaction ID" value="UER00072"/>
</dbReference>
<keyword evidence="18" id="KW-1185">Reference proteome</keyword>
<dbReference type="InterPro" id="IPR004429">
    <property type="entry name" value="Isopropylmalate_DH"/>
</dbReference>
<comment type="pathway">
    <text evidence="3 14 15">Amino-acid biosynthesis; L-leucine biosynthesis; L-leucine from 3-methyl-2-oxobutanoate: step 3/4.</text>
</comment>
<dbReference type="GO" id="GO:0000287">
    <property type="term" value="F:magnesium ion binding"/>
    <property type="evidence" value="ECO:0007669"/>
    <property type="project" value="InterPro"/>
</dbReference>
<dbReference type="OrthoDB" id="9767905at2"/>
<dbReference type="GO" id="GO:0051287">
    <property type="term" value="F:NAD binding"/>
    <property type="evidence" value="ECO:0007669"/>
    <property type="project" value="InterPro"/>
</dbReference>
<sequence>MKIAVLPGDGIGPEVTREALKVLDALALPQLTLFEGDVGGIAYKRHGHPLPAETLEMARAADAVLFGAVGDPECDTLPREHRPEQAILGLRSELGLFANLRPAAGFPGLEDLSPLKPELARGIDLLVVRELNGDVYFGDKGERDSAGGREGWDDMSYNEAEVRRIAHSAFRAAQKRRKKLTSVDKANVLETSRIWRETVIELAGEYPDVELDHMYVDNAAMQLVRSPGQFDVIVTGNLFGDILSDQASACVGSIGLLASASLGERTTEFGTFGLYEPIHGSAPDIAGQGKANPVAAILSLAMLLRHSLGRDADANRIERAVAASLSSEVRGADLGGSASTQEIGDAIVRHLQATA</sequence>
<evidence type="ECO:0000256" key="8">
    <source>
        <dbReference type="ARBA" id="ARBA00022723"/>
    </source>
</evidence>
<evidence type="ECO:0000256" key="12">
    <source>
        <dbReference type="ARBA" id="ARBA00023211"/>
    </source>
</evidence>
<evidence type="ECO:0000256" key="6">
    <source>
        <dbReference type="ARBA" id="ARBA00022430"/>
    </source>
</evidence>
<accession>A0A1I5PV84</accession>
<dbReference type="SMART" id="SM01329">
    <property type="entry name" value="Iso_dh"/>
    <property type="match status" value="1"/>
</dbReference>